<dbReference type="PANTHER" id="PTHR16515">
    <property type="entry name" value="PR DOMAIN ZINC FINGER PROTEIN"/>
    <property type="match status" value="1"/>
</dbReference>
<dbReference type="PROSITE" id="PS00028">
    <property type="entry name" value="ZINC_FINGER_C2H2_1"/>
    <property type="match status" value="2"/>
</dbReference>
<dbReference type="OrthoDB" id="3437960at2759"/>
<keyword evidence="5" id="KW-0862">Zinc</keyword>
<dbReference type="GO" id="GO:0005634">
    <property type="term" value="C:nucleus"/>
    <property type="evidence" value="ECO:0007669"/>
    <property type="project" value="UniProtKB-SubCell"/>
</dbReference>
<comment type="subcellular location">
    <subcellularLocation>
        <location evidence="1">Nucleus</location>
    </subcellularLocation>
</comment>
<protein>
    <recommendedName>
        <fullName evidence="10">C2H2-type domain-containing protein</fullName>
    </recommendedName>
</protein>
<dbReference type="GO" id="GO:0045944">
    <property type="term" value="P:positive regulation of transcription by RNA polymerase II"/>
    <property type="evidence" value="ECO:0007669"/>
    <property type="project" value="UniProtKB-ARBA"/>
</dbReference>
<evidence type="ECO:0000256" key="4">
    <source>
        <dbReference type="ARBA" id="ARBA00022771"/>
    </source>
</evidence>
<evidence type="ECO:0000256" key="2">
    <source>
        <dbReference type="ARBA" id="ARBA00022723"/>
    </source>
</evidence>
<evidence type="ECO:0000256" key="9">
    <source>
        <dbReference type="PROSITE-ProRule" id="PRU00042"/>
    </source>
</evidence>
<keyword evidence="2" id="KW-0479">Metal-binding</keyword>
<feature type="domain" description="C2H2-type" evidence="10">
    <location>
        <begin position="645"/>
        <end position="674"/>
    </location>
</feature>
<evidence type="ECO:0000256" key="1">
    <source>
        <dbReference type="ARBA" id="ARBA00004123"/>
    </source>
</evidence>
<evidence type="ECO:0000256" key="3">
    <source>
        <dbReference type="ARBA" id="ARBA00022737"/>
    </source>
</evidence>
<feature type="domain" description="C2H2-type" evidence="10">
    <location>
        <begin position="675"/>
        <end position="702"/>
    </location>
</feature>
<evidence type="ECO:0000313" key="12">
    <source>
        <dbReference type="Proteomes" id="UP000183365"/>
    </source>
</evidence>
<dbReference type="InterPro" id="IPR013087">
    <property type="entry name" value="Znf_C2H2_type"/>
</dbReference>
<dbReference type="PANTHER" id="PTHR16515:SF49">
    <property type="entry name" value="GASTRULA ZINC FINGER PROTEIN XLCGF49.1-LIKE-RELATED"/>
    <property type="match status" value="1"/>
</dbReference>
<dbReference type="GO" id="GO:0008270">
    <property type="term" value="F:zinc ion binding"/>
    <property type="evidence" value="ECO:0007669"/>
    <property type="project" value="UniProtKB-KW"/>
</dbReference>
<dbReference type="InterPro" id="IPR036236">
    <property type="entry name" value="Znf_C2H2_sf"/>
</dbReference>
<dbReference type="SUPFAM" id="SSF57667">
    <property type="entry name" value="beta-beta-alpha zinc fingers"/>
    <property type="match status" value="1"/>
</dbReference>
<keyword evidence="6" id="KW-0805">Transcription regulation</keyword>
<evidence type="ECO:0000313" key="11">
    <source>
        <dbReference type="EMBL" id="SGZ40202.1"/>
    </source>
</evidence>
<dbReference type="FunFam" id="3.30.160.60:FF:001752">
    <property type="entry name" value="Transcriptional factor SWI5"/>
    <property type="match status" value="1"/>
</dbReference>
<evidence type="ECO:0000256" key="7">
    <source>
        <dbReference type="ARBA" id="ARBA00023163"/>
    </source>
</evidence>
<keyword evidence="4 9" id="KW-0863">Zinc-finger</keyword>
<dbReference type="InterPro" id="IPR050331">
    <property type="entry name" value="Zinc_finger"/>
</dbReference>
<name>A0A1L0B1B6_9ASCO</name>
<dbReference type="AlphaFoldDB" id="A0A1L0B1B6"/>
<sequence length="846" mass="96897">MSFNFSDINDSPNGWNDMQFNDSLMNNALIYDPVNNERSNSNNLLDNIHFDSSKIYNDIPNMDLPEINDMIDDHINTAKGPFDNQNPIQNFDEDIEYIPNSFFLTKDVSSNYLAEINKTNNKPDISFAKQSFFKDGTPQKGNSLDLFNRSLISDMKDTIRNNSQFQDELKEHLSCNPKDNKYQEDDNLMISDNRNNVNWIDNTNNETTQVSPSRNMMFKSNKYFILDKYINVSDSDNDDDFPRQFVSQNDYNHPDDRFDEMNSPIRQPQKSSEFYFQGGESPVANTNLAVQNSPIRKKKSKTGYSNYSNYVNEHPSSSIFDAPKLNYDESSNRNINIPDQGAYHQKHIESLGHERFQNSISTYNNRNQNVESGQSIQQRKYGSKNLKPYINNMAHDAMQYQTAGRPWNHMHSSNQNDTMVSISNSNDQAHKANNQRLKSHCSVATSNSTILQEDSPYQPQDEGFNDNKYNNYRHVSSGSSVKKQSLGLGLKVNSLAEERFKALNNAIHEEPIENHHEEGLSKHQGYSAAGPGYVRPSNIDDHFGTTSTRKLSKYETPKLQQIPFFANSNNFGPANTIDASKVESLDKSPTSIQNKMFQIVKINSPTQEQPLIGVINRSPKGCRKKTTLPPGSIDQHIAELPDKTFMCLFNNCQRKFPRRYNVRAHVQTHLEDKPYGCELCGARFVRKHDMIRHSKTHLEKKFECEYCYRKFLTEKLAADHIEKKKCCVKFPKPKKTSPKKKTSDEPSLVFNESLQNDDFGLDIKPKPRKQSIISPLEISSKLDIPFGKIMKPISPKKLQQQSKVKFSNVENAIELDSKLVEKANLNMPNQNDGYTLNPMDLGCDLK</sequence>
<evidence type="ECO:0000256" key="8">
    <source>
        <dbReference type="ARBA" id="ARBA00023242"/>
    </source>
</evidence>
<evidence type="ECO:0000256" key="6">
    <source>
        <dbReference type="ARBA" id="ARBA00023015"/>
    </source>
</evidence>
<keyword evidence="8" id="KW-0539">Nucleus</keyword>
<dbReference type="Proteomes" id="UP000183365">
    <property type="component" value="Unassembled WGS sequence"/>
</dbReference>
<keyword evidence="12" id="KW-1185">Reference proteome</keyword>
<dbReference type="Gene3D" id="3.30.160.60">
    <property type="entry name" value="Classic Zinc Finger"/>
    <property type="match status" value="2"/>
</dbReference>
<reference evidence="12" key="1">
    <citation type="submission" date="2016-11" db="EMBL/GenBank/DDBJ databases">
        <authorList>
            <person name="Guldener U."/>
        </authorList>
    </citation>
    <scope>NUCLEOTIDE SEQUENCE [LARGE SCALE GENOMIC DNA]</scope>
</reference>
<dbReference type="EMBL" id="FQNF01000042">
    <property type="protein sequence ID" value="SGZ40202.1"/>
    <property type="molecule type" value="Genomic_DNA"/>
</dbReference>
<organism evidence="11 12">
    <name type="scientific">Hanseniaspora guilliermondii</name>
    <dbReference type="NCBI Taxonomy" id="56406"/>
    <lineage>
        <taxon>Eukaryota</taxon>
        <taxon>Fungi</taxon>
        <taxon>Dikarya</taxon>
        <taxon>Ascomycota</taxon>
        <taxon>Saccharomycotina</taxon>
        <taxon>Saccharomycetes</taxon>
        <taxon>Saccharomycodales</taxon>
        <taxon>Saccharomycodaceae</taxon>
        <taxon>Hanseniaspora</taxon>
    </lineage>
</organism>
<dbReference type="SMART" id="SM00355">
    <property type="entry name" value="ZnF_C2H2"/>
    <property type="match status" value="2"/>
</dbReference>
<evidence type="ECO:0000259" key="10">
    <source>
        <dbReference type="PROSITE" id="PS50157"/>
    </source>
</evidence>
<dbReference type="PROSITE" id="PS50157">
    <property type="entry name" value="ZINC_FINGER_C2H2_2"/>
    <property type="match status" value="2"/>
</dbReference>
<keyword evidence="7" id="KW-0804">Transcription</keyword>
<gene>
    <name evidence="11" type="ORF">HGUI_02402</name>
</gene>
<accession>A0A1L0B1B6</accession>
<dbReference type="VEuPathDB" id="FungiDB:HGUI_02402"/>
<proteinExistence type="predicted"/>
<keyword evidence="3" id="KW-0677">Repeat</keyword>
<evidence type="ECO:0000256" key="5">
    <source>
        <dbReference type="ARBA" id="ARBA00022833"/>
    </source>
</evidence>